<evidence type="ECO:0000256" key="8">
    <source>
        <dbReference type="RuleBase" id="RU363032"/>
    </source>
</evidence>
<feature type="transmembrane region" description="Helical" evidence="8">
    <location>
        <begin position="181"/>
        <end position="202"/>
    </location>
</feature>
<evidence type="ECO:0000259" key="9">
    <source>
        <dbReference type="PROSITE" id="PS50928"/>
    </source>
</evidence>
<evidence type="ECO:0000256" key="3">
    <source>
        <dbReference type="ARBA" id="ARBA00022475"/>
    </source>
</evidence>
<keyword evidence="11" id="KW-1185">Reference proteome</keyword>
<dbReference type="PANTHER" id="PTHR43357">
    <property type="entry name" value="INNER MEMBRANE ABC TRANSPORTER PERMEASE PROTEIN YDCV"/>
    <property type="match status" value="1"/>
</dbReference>
<dbReference type="InterPro" id="IPR035906">
    <property type="entry name" value="MetI-like_sf"/>
</dbReference>
<organism evidence="10 11">
    <name type="scientific">Paenibacillus chartarius</name>
    <dbReference type="NCBI Taxonomy" id="747481"/>
    <lineage>
        <taxon>Bacteria</taxon>
        <taxon>Bacillati</taxon>
        <taxon>Bacillota</taxon>
        <taxon>Bacilli</taxon>
        <taxon>Bacillales</taxon>
        <taxon>Paenibacillaceae</taxon>
        <taxon>Paenibacillus</taxon>
    </lineage>
</organism>
<name>A0ABV6DVB6_9BACL</name>
<evidence type="ECO:0000256" key="1">
    <source>
        <dbReference type="ARBA" id="ARBA00004429"/>
    </source>
</evidence>
<evidence type="ECO:0000256" key="2">
    <source>
        <dbReference type="ARBA" id="ARBA00022448"/>
    </source>
</evidence>
<dbReference type="InterPro" id="IPR000515">
    <property type="entry name" value="MetI-like"/>
</dbReference>
<dbReference type="SUPFAM" id="SSF161098">
    <property type="entry name" value="MetI-like"/>
    <property type="match status" value="1"/>
</dbReference>
<dbReference type="EMBL" id="JBHLWN010000123">
    <property type="protein sequence ID" value="MFC0216596.1"/>
    <property type="molecule type" value="Genomic_DNA"/>
</dbReference>
<feature type="transmembrane region" description="Helical" evidence="8">
    <location>
        <begin position="127"/>
        <end position="148"/>
    </location>
</feature>
<dbReference type="PANTHER" id="PTHR43357:SF4">
    <property type="entry name" value="INNER MEMBRANE ABC TRANSPORTER PERMEASE PROTEIN YDCV"/>
    <property type="match status" value="1"/>
</dbReference>
<protein>
    <submittedName>
        <fullName evidence="10">ABC transporter permease</fullName>
    </submittedName>
</protein>
<reference evidence="10 11" key="1">
    <citation type="submission" date="2024-09" db="EMBL/GenBank/DDBJ databases">
        <authorList>
            <person name="Sun Q."/>
            <person name="Mori K."/>
        </authorList>
    </citation>
    <scope>NUCLEOTIDE SEQUENCE [LARGE SCALE GENOMIC DNA]</scope>
    <source>
        <strain evidence="10 11">CCM 7759</strain>
    </source>
</reference>
<dbReference type="Pfam" id="PF00528">
    <property type="entry name" value="BPD_transp_1"/>
    <property type="match status" value="1"/>
</dbReference>
<dbReference type="PROSITE" id="PS50928">
    <property type="entry name" value="ABC_TM1"/>
    <property type="match status" value="1"/>
</dbReference>
<keyword evidence="7 8" id="KW-0472">Membrane</keyword>
<evidence type="ECO:0000256" key="7">
    <source>
        <dbReference type="ARBA" id="ARBA00023136"/>
    </source>
</evidence>
<comment type="subcellular location">
    <subcellularLocation>
        <location evidence="1">Cell inner membrane</location>
        <topology evidence="1">Multi-pass membrane protein</topology>
    </subcellularLocation>
    <subcellularLocation>
        <location evidence="8">Cell membrane</location>
        <topology evidence="8">Multi-pass membrane protein</topology>
    </subcellularLocation>
</comment>
<comment type="caution">
    <text evidence="10">The sequence shown here is derived from an EMBL/GenBank/DDBJ whole genome shotgun (WGS) entry which is preliminary data.</text>
</comment>
<keyword evidence="5 8" id="KW-0812">Transmembrane</keyword>
<dbReference type="Gene3D" id="1.10.3720.10">
    <property type="entry name" value="MetI-like"/>
    <property type="match status" value="1"/>
</dbReference>
<evidence type="ECO:0000313" key="10">
    <source>
        <dbReference type="EMBL" id="MFC0216596.1"/>
    </source>
</evidence>
<dbReference type="Proteomes" id="UP001589776">
    <property type="component" value="Unassembled WGS sequence"/>
</dbReference>
<keyword evidence="4" id="KW-0997">Cell inner membrane</keyword>
<keyword evidence="3" id="KW-1003">Cell membrane</keyword>
<evidence type="ECO:0000313" key="11">
    <source>
        <dbReference type="Proteomes" id="UP001589776"/>
    </source>
</evidence>
<gene>
    <name evidence="10" type="ORF">ACFFK0_29805</name>
</gene>
<evidence type="ECO:0000256" key="6">
    <source>
        <dbReference type="ARBA" id="ARBA00022989"/>
    </source>
</evidence>
<feature type="transmembrane region" description="Helical" evidence="8">
    <location>
        <begin position="103"/>
        <end position="121"/>
    </location>
</feature>
<feature type="domain" description="ABC transmembrane type-1" evidence="9">
    <location>
        <begin position="62"/>
        <end position="252"/>
    </location>
</feature>
<evidence type="ECO:0000256" key="4">
    <source>
        <dbReference type="ARBA" id="ARBA00022519"/>
    </source>
</evidence>
<accession>A0ABV6DVB6</accession>
<dbReference type="CDD" id="cd06261">
    <property type="entry name" value="TM_PBP2"/>
    <property type="match status" value="1"/>
</dbReference>
<keyword evidence="6 8" id="KW-1133">Transmembrane helix</keyword>
<evidence type="ECO:0000256" key="5">
    <source>
        <dbReference type="ARBA" id="ARBA00022692"/>
    </source>
</evidence>
<feature type="transmembrane region" description="Helical" evidence="8">
    <location>
        <begin position="12"/>
        <end position="31"/>
    </location>
</feature>
<feature type="transmembrane region" description="Helical" evidence="8">
    <location>
        <begin position="66"/>
        <end position="91"/>
    </location>
</feature>
<proteinExistence type="inferred from homology"/>
<comment type="similarity">
    <text evidence="8">Belongs to the binding-protein-dependent transport system permease family.</text>
</comment>
<feature type="transmembrane region" description="Helical" evidence="8">
    <location>
        <begin position="233"/>
        <end position="255"/>
    </location>
</feature>
<keyword evidence="2 8" id="KW-0813">Transport</keyword>
<dbReference type="RefSeq" id="WP_377474939.1">
    <property type="nucleotide sequence ID" value="NZ_JBHLWN010000123.1"/>
</dbReference>
<sequence length="268" mass="29892">MKRSKALPRSILAIVIVYLLIPLLATLLYSLSRTWQATVLPEVWTLQWYVDLWRDARFGDALLRTIWTSAVTIGLCLVVMLPAVFVVTVYVPKWEKWLQMLMLMPYAVPGVVAAVGLIRMYSSGPLAISGTVWILIGAYFVAILPYMYQGIRNSLRTVHSLELMEAAELLGSGKMTAFRRVIAPAILPGITVSSLLSLSVLFGEFVLANLLVGGHFETIQIYLYRRLNESGHLASAIVMAYFVIILVLSLIWMRLSKRLFGANGRTGV</sequence>